<organism evidence="4">
    <name type="scientific">Rodentolepis nana</name>
    <name type="common">Dwarf tapeworm</name>
    <name type="synonym">Hymenolepis nana</name>
    <dbReference type="NCBI Taxonomy" id="102285"/>
    <lineage>
        <taxon>Eukaryota</taxon>
        <taxon>Metazoa</taxon>
        <taxon>Spiralia</taxon>
        <taxon>Lophotrochozoa</taxon>
        <taxon>Platyhelminthes</taxon>
        <taxon>Cestoda</taxon>
        <taxon>Eucestoda</taxon>
        <taxon>Cyclophyllidea</taxon>
        <taxon>Hymenolepididae</taxon>
        <taxon>Rodentolepis</taxon>
    </lineage>
</organism>
<dbReference type="OrthoDB" id="10529239at2759"/>
<feature type="region of interest" description="Disordered" evidence="1">
    <location>
        <begin position="1"/>
        <end position="95"/>
    </location>
</feature>
<proteinExistence type="predicted"/>
<protein>
    <submittedName>
        <fullName evidence="4">PAM2 domain-containing protein</fullName>
    </submittedName>
</protein>
<reference evidence="2 3" key="2">
    <citation type="submission" date="2018-11" db="EMBL/GenBank/DDBJ databases">
        <authorList>
            <consortium name="Pathogen Informatics"/>
        </authorList>
    </citation>
    <scope>NUCLEOTIDE SEQUENCE [LARGE SCALE GENOMIC DNA]</scope>
</reference>
<reference evidence="4" key="1">
    <citation type="submission" date="2017-02" db="UniProtKB">
        <authorList>
            <consortium name="WormBaseParasite"/>
        </authorList>
    </citation>
    <scope>IDENTIFICATION</scope>
</reference>
<evidence type="ECO:0000313" key="2">
    <source>
        <dbReference type="EMBL" id="VDO02010.1"/>
    </source>
</evidence>
<keyword evidence="3" id="KW-1185">Reference proteome</keyword>
<sequence length="188" mass="19554">AKSCKTVTGSDSPATPVTPRADTISTPTHAEGVEGELKASGETPMIQASGSSSSCTPHQQTSTTQDAEDEGQSDGGATPTQDESEIPNDAPSVTSCFAFSQTGSMKFPPPPVQKTSTVSGNLLLNIPNMSLPPTFNPLNQPPWHVGLPPGLNNLDGGRPPQPFFLAFPPSMLSRPPNFSNIPTSQGNQ</sequence>
<accession>A0A0R3TGG3</accession>
<dbReference type="Proteomes" id="UP000278807">
    <property type="component" value="Unassembled WGS sequence"/>
</dbReference>
<feature type="compositionally biased region" description="Polar residues" evidence="1">
    <location>
        <begin position="46"/>
        <end position="65"/>
    </location>
</feature>
<dbReference type="AlphaFoldDB" id="A0A0R3TGG3"/>
<evidence type="ECO:0000313" key="4">
    <source>
        <dbReference type="WBParaSite" id="HNAJ_0000615401-mRNA-1"/>
    </source>
</evidence>
<name>A0A0R3TGG3_RODNA</name>
<evidence type="ECO:0000313" key="3">
    <source>
        <dbReference type="Proteomes" id="UP000278807"/>
    </source>
</evidence>
<gene>
    <name evidence="2" type="ORF">HNAJ_LOCUS6150</name>
</gene>
<feature type="compositionally biased region" description="Polar residues" evidence="1">
    <location>
        <begin position="1"/>
        <end position="15"/>
    </location>
</feature>
<evidence type="ECO:0000256" key="1">
    <source>
        <dbReference type="SAM" id="MobiDB-lite"/>
    </source>
</evidence>
<dbReference type="WBParaSite" id="HNAJ_0000615401-mRNA-1">
    <property type="protein sequence ID" value="HNAJ_0000615401-mRNA-1"/>
    <property type="gene ID" value="HNAJ_0000615401"/>
</dbReference>
<dbReference type="EMBL" id="UZAE01006154">
    <property type="protein sequence ID" value="VDO02010.1"/>
    <property type="molecule type" value="Genomic_DNA"/>
</dbReference>